<dbReference type="InterPro" id="IPR039609">
    <property type="entry name" value="VQ_15/22"/>
</dbReference>
<name>A0A8J5VYQ0_ZIZPA</name>
<dbReference type="GO" id="GO:0005516">
    <property type="term" value="F:calmodulin binding"/>
    <property type="evidence" value="ECO:0007669"/>
    <property type="project" value="TreeGrafter"/>
</dbReference>
<feature type="region of interest" description="Disordered" evidence="1">
    <location>
        <begin position="71"/>
        <end position="101"/>
    </location>
</feature>
<keyword evidence="4" id="KW-1185">Reference proteome</keyword>
<feature type="compositionally biased region" description="Basic residues" evidence="1">
    <location>
        <begin position="89"/>
        <end position="98"/>
    </location>
</feature>
<evidence type="ECO:0000313" key="3">
    <source>
        <dbReference type="EMBL" id="KAG8079261.1"/>
    </source>
</evidence>
<dbReference type="PANTHER" id="PTHR33179">
    <property type="entry name" value="VQ MOTIF-CONTAINING PROTEIN"/>
    <property type="match status" value="1"/>
</dbReference>
<dbReference type="Pfam" id="PF05678">
    <property type="entry name" value="VQ"/>
    <property type="match status" value="1"/>
</dbReference>
<evidence type="ECO:0000313" key="4">
    <source>
        <dbReference type="Proteomes" id="UP000729402"/>
    </source>
</evidence>
<dbReference type="Proteomes" id="UP000729402">
    <property type="component" value="Unassembled WGS sequence"/>
</dbReference>
<dbReference type="OrthoDB" id="780868at2759"/>
<gene>
    <name evidence="3" type="ORF">GUJ93_ZPchr0007g5731</name>
</gene>
<organism evidence="3 4">
    <name type="scientific">Zizania palustris</name>
    <name type="common">Northern wild rice</name>
    <dbReference type="NCBI Taxonomy" id="103762"/>
    <lineage>
        <taxon>Eukaryota</taxon>
        <taxon>Viridiplantae</taxon>
        <taxon>Streptophyta</taxon>
        <taxon>Embryophyta</taxon>
        <taxon>Tracheophyta</taxon>
        <taxon>Spermatophyta</taxon>
        <taxon>Magnoliopsida</taxon>
        <taxon>Liliopsida</taxon>
        <taxon>Poales</taxon>
        <taxon>Poaceae</taxon>
        <taxon>BOP clade</taxon>
        <taxon>Oryzoideae</taxon>
        <taxon>Oryzeae</taxon>
        <taxon>Zizaniinae</taxon>
        <taxon>Zizania</taxon>
    </lineage>
</organism>
<evidence type="ECO:0000259" key="2">
    <source>
        <dbReference type="Pfam" id="PF05678"/>
    </source>
</evidence>
<accession>A0A8J5VYQ0</accession>
<protein>
    <recommendedName>
        <fullName evidence="2">VQ domain-containing protein</fullName>
    </recommendedName>
</protein>
<evidence type="ECO:0000256" key="1">
    <source>
        <dbReference type="SAM" id="MobiDB-lite"/>
    </source>
</evidence>
<reference evidence="3" key="1">
    <citation type="journal article" date="2021" name="bioRxiv">
        <title>Whole Genome Assembly and Annotation of Northern Wild Rice, Zizania palustris L., Supports a Whole Genome Duplication in the Zizania Genus.</title>
        <authorList>
            <person name="Haas M."/>
            <person name="Kono T."/>
            <person name="Macchietto M."/>
            <person name="Millas R."/>
            <person name="McGilp L."/>
            <person name="Shao M."/>
            <person name="Duquette J."/>
            <person name="Hirsch C.N."/>
            <person name="Kimball J."/>
        </authorList>
    </citation>
    <scope>NUCLEOTIDE SEQUENCE</scope>
    <source>
        <tissue evidence="3">Fresh leaf tissue</tissue>
    </source>
</reference>
<feature type="domain" description="VQ" evidence="2">
    <location>
        <begin position="99"/>
        <end position="126"/>
    </location>
</feature>
<dbReference type="GO" id="GO:0005634">
    <property type="term" value="C:nucleus"/>
    <property type="evidence" value="ECO:0007669"/>
    <property type="project" value="TreeGrafter"/>
</dbReference>
<reference evidence="3" key="2">
    <citation type="submission" date="2021-02" db="EMBL/GenBank/DDBJ databases">
        <authorList>
            <person name="Kimball J.A."/>
            <person name="Haas M.W."/>
            <person name="Macchietto M."/>
            <person name="Kono T."/>
            <person name="Duquette J."/>
            <person name="Shao M."/>
        </authorList>
    </citation>
    <scope>NUCLEOTIDE SEQUENCE</scope>
    <source>
        <tissue evidence="3">Fresh leaf tissue</tissue>
    </source>
</reference>
<dbReference type="AlphaFoldDB" id="A0A8J5VYQ0"/>
<sequence>MDALSCLAPLPYTGFSDAAIARAFHFSMADDSSVALLADYGAACGGGGGGFASALPAITCESVLVADRARPSPAAGRRHQQLGLAGGRAGKRRSRASKRAPTTYISTDPSNFRLMVQQVTGVQADPISLADGIVLPPTATTTAPFDASLLLDPAAPHHAAEFVNQLRQAAASEQEALQQQPCFPTLDSWSVMYESSELL</sequence>
<dbReference type="PANTHER" id="PTHR33179:SF9">
    <property type="entry name" value="OS01G0278000 PROTEIN"/>
    <property type="match status" value="1"/>
</dbReference>
<dbReference type="EMBL" id="JAAALK010000282">
    <property type="protein sequence ID" value="KAG8079261.1"/>
    <property type="molecule type" value="Genomic_DNA"/>
</dbReference>
<dbReference type="GO" id="GO:0006970">
    <property type="term" value="P:response to osmotic stress"/>
    <property type="evidence" value="ECO:0007669"/>
    <property type="project" value="TreeGrafter"/>
</dbReference>
<dbReference type="InterPro" id="IPR008889">
    <property type="entry name" value="VQ"/>
</dbReference>
<proteinExistence type="predicted"/>
<comment type="caution">
    <text evidence="3">The sequence shown here is derived from an EMBL/GenBank/DDBJ whole genome shotgun (WGS) entry which is preliminary data.</text>
</comment>